<keyword evidence="2" id="KW-0812">Transmembrane</keyword>
<protein>
    <submittedName>
        <fullName evidence="3">Uncharacterized protein</fullName>
    </submittedName>
</protein>
<feature type="transmembrane region" description="Helical" evidence="2">
    <location>
        <begin position="73"/>
        <end position="96"/>
    </location>
</feature>
<evidence type="ECO:0000256" key="2">
    <source>
        <dbReference type="SAM" id="Phobius"/>
    </source>
</evidence>
<keyword evidence="2" id="KW-0472">Membrane</keyword>
<gene>
    <name evidence="3" type="ORF">EII34_00385</name>
</gene>
<feature type="region of interest" description="Disordered" evidence="1">
    <location>
        <begin position="1"/>
        <end position="50"/>
    </location>
</feature>
<comment type="caution">
    <text evidence="3">The sequence shown here is derived from an EMBL/GenBank/DDBJ whole genome shotgun (WGS) entry which is preliminary data.</text>
</comment>
<dbReference type="EMBL" id="RQZG01000001">
    <property type="protein sequence ID" value="RRD06996.1"/>
    <property type="molecule type" value="Genomic_DNA"/>
</dbReference>
<reference evidence="3 4" key="1">
    <citation type="submission" date="2018-11" db="EMBL/GenBank/DDBJ databases">
        <title>Genomes From Bacteria Associated with the Canine Oral Cavity: a Test Case for Automated Genome-Based Taxonomic Assignment.</title>
        <authorList>
            <person name="Coil D.A."/>
            <person name="Jospin G."/>
            <person name="Darling A.E."/>
            <person name="Wallis C."/>
            <person name="Davis I.J."/>
            <person name="Harris S."/>
            <person name="Eisen J.A."/>
            <person name="Holcombe L.J."/>
            <person name="O'Flynn C."/>
        </authorList>
    </citation>
    <scope>NUCLEOTIDE SEQUENCE [LARGE SCALE GENOMIC DNA]</scope>
    <source>
        <strain evidence="3 4">OH887_COT-365</strain>
    </source>
</reference>
<sequence length="238" mass="25574">MTQPPNVPNGQPFDPNKIPTDPQQAAAWAQQQQAAAWQQHAAWQQQAAQEAQEEAHQEYLEQQAAEAKKSGGLGLRGIISIVVAVVAVGAGGWGLWQKIQTDQALKEGNCIVLSGTADDASEKKIECDKEPFSWKVASIAANEAGCPTEDTVPYTVTSKSRRGASRTDKVACLAPNLHEGKCYQEVDDALTPYKEVECTAGNAKISKVIEEANATCEAPSEPWSLPTAKRTYCVEPVA</sequence>
<organism evidence="3 4">
    <name type="scientific">Arachnia propionica</name>
    <dbReference type="NCBI Taxonomy" id="1750"/>
    <lineage>
        <taxon>Bacteria</taxon>
        <taxon>Bacillati</taxon>
        <taxon>Actinomycetota</taxon>
        <taxon>Actinomycetes</taxon>
        <taxon>Propionibacteriales</taxon>
        <taxon>Propionibacteriaceae</taxon>
        <taxon>Arachnia</taxon>
    </lineage>
</organism>
<dbReference type="AlphaFoldDB" id="A0A3P1TDM6"/>
<evidence type="ECO:0000313" key="4">
    <source>
        <dbReference type="Proteomes" id="UP000280819"/>
    </source>
</evidence>
<name>A0A3P1TDM6_9ACTN</name>
<dbReference type="Proteomes" id="UP000280819">
    <property type="component" value="Unassembled WGS sequence"/>
</dbReference>
<dbReference type="RefSeq" id="WP_124841649.1">
    <property type="nucleotide sequence ID" value="NZ_RQZG01000001.1"/>
</dbReference>
<keyword evidence="2" id="KW-1133">Transmembrane helix</keyword>
<feature type="compositionally biased region" description="Low complexity" evidence="1">
    <location>
        <begin position="23"/>
        <end position="50"/>
    </location>
</feature>
<accession>A0A3P1TDM6</accession>
<evidence type="ECO:0000313" key="3">
    <source>
        <dbReference type="EMBL" id="RRD06996.1"/>
    </source>
</evidence>
<evidence type="ECO:0000256" key="1">
    <source>
        <dbReference type="SAM" id="MobiDB-lite"/>
    </source>
</evidence>
<proteinExistence type="predicted"/>
<dbReference type="OrthoDB" id="3733696at2"/>